<gene>
    <name evidence="1" type="ORF">MAR_007071</name>
</gene>
<dbReference type="EMBL" id="CP111012">
    <property type="protein sequence ID" value="WAQ94600.1"/>
    <property type="molecule type" value="Genomic_DNA"/>
</dbReference>
<protein>
    <submittedName>
        <fullName evidence="1">Uncharacterized protein</fullName>
    </submittedName>
</protein>
<keyword evidence="2" id="KW-1185">Reference proteome</keyword>
<proteinExistence type="predicted"/>
<evidence type="ECO:0000313" key="2">
    <source>
        <dbReference type="Proteomes" id="UP001164746"/>
    </source>
</evidence>
<name>A0ABY7DE38_MYAAR</name>
<dbReference type="Proteomes" id="UP001164746">
    <property type="component" value="Chromosome 1"/>
</dbReference>
<accession>A0ABY7DE38</accession>
<organism evidence="1 2">
    <name type="scientific">Mya arenaria</name>
    <name type="common">Soft-shell clam</name>
    <dbReference type="NCBI Taxonomy" id="6604"/>
    <lineage>
        <taxon>Eukaryota</taxon>
        <taxon>Metazoa</taxon>
        <taxon>Spiralia</taxon>
        <taxon>Lophotrochozoa</taxon>
        <taxon>Mollusca</taxon>
        <taxon>Bivalvia</taxon>
        <taxon>Autobranchia</taxon>
        <taxon>Heteroconchia</taxon>
        <taxon>Euheterodonta</taxon>
        <taxon>Imparidentia</taxon>
        <taxon>Neoheterodontei</taxon>
        <taxon>Myida</taxon>
        <taxon>Myoidea</taxon>
        <taxon>Myidae</taxon>
        <taxon>Mya</taxon>
    </lineage>
</organism>
<evidence type="ECO:0000313" key="1">
    <source>
        <dbReference type="EMBL" id="WAQ94600.1"/>
    </source>
</evidence>
<reference evidence="1" key="1">
    <citation type="submission" date="2022-11" db="EMBL/GenBank/DDBJ databases">
        <title>Centuries of genome instability and evolution in soft-shell clam transmissible cancer (bioRxiv).</title>
        <authorList>
            <person name="Hart S.F.M."/>
            <person name="Yonemitsu M.A."/>
            <person name="Giersch R.M."/>
            <person name="Beal B.F."/>
            <person name="Arriagada G."/>
            <person name="Davis B.W."/>
            <person name="Ostrander E.A."/>
            <person name="Goff S.P."/>
            <person name="Metzger M.J."/>
        </authorList>
    </citation>
    <scope>NUCLEOTIDE SEQUENCE</scope>
    <source>
        <strain evidence="1">MELC-2E11</strain>
        <tissue evidence="1">Siphon/mantle</tissue>
    </source>
</reference>
<sequence length="414" mass="47002">MASPTTFCPPYPDVFREYGTCATSVPYDSEFKFNLLTKHWDIQKTICIAHIEANLIRNIIFNCTVGRFRTLQPKYFVSYPWLRYSVVTDGVYCAQCHLFAGPDARVKTLVTTVLRDWSNISKVVLSHMKSEAHLSNCDSADHFLAIMNGEKKTYYVACHPNTMWSLKRTERSFRYLVWLARSQCTPIELGNFPDMFNTTWWYSPPVIFLQSTKHPQNILPVSCMAESPVCDLHFLCLCCGTIPQHSQSASLSFWGQWVHANQVGKETDGPGSADFSKLTGDWLNYILVNHVRVIEVCLPVPLQNVALPIFVSFFDLFLVRTSSSLGHLPPPLSLPASATSSSLTEIEKITPDIVCKLSANDMNRLGISIRSDMMALRMECVLYGNADDDNQACRADNLKFQNKYWKIFLMQTLK</sequence>